<evidence type="ECO:0000256" key="2">
    <source>
        <dbReference type="ARBA" id="ARBA00023157"/>
    </source>
</evidence>
<dbReference type="Proteomes" id="UP000698028">
    <property type="component" value="Unassembled WGS sequence"/>
</dbReference>
<dbReference type="PANTHER" id="PTHR42852">
    <property type="entry name" value="THIOL:DISULFIDE INTERCHANGE PROTEIN DSBE"/>
    <property type="match status" value="1"/>
</dbReference>
<feature type="domain" description="Thioredoxin" evidence="4">
    <location>
        <begin position="33"/>
        <end position="171"/>
    </location>
</feature>
<dbReference type="PROSITE" id="PS51352">
    <property type="entry name" value="THIOREDOXIN_2"/>
    <property type="match status" value="1"/>
</dbReference>
<evidence type="ECO:0000256" key="3">
    <source>
        <dbReference type="ARBA" id="ARBA00023284"/>
    </source>
</evidence>
<evidence type="ECO:0000313" key="6">
    <source>
        <dbReference type="Proteomes" id="UP000698028"/>
    </source>
</evidence>
<dbReference type="InterPro" id="IPR013766">
    <property type="entry name" value="Thioredoxin_domain"/>
</dbReference>
<dbReference type="EMBL" id="JAHVAH010000001">
    <property type="protein sequence ID" value="MBW0145238.1"/>
    <property type="molecule type" value="Genomic_DNA"/>
</dbReference>
<evidence type="ECO:0000256" key="1">
    <source>
        <dbReference type="ARBA" id="ARBA00022748"/>
    </source>
</evidence>
<organism evidence="5 6">
    <name type="scientific">Sphingomicrobium clamense</name>
    <dbReference type="NCBI Taxonomy" id="2851013"/>
    <lineage>
        <taxon>Bacteria</taxon>
        <taxon>Pseudomonadati</taxon>
        <taxon>Pseudomonadota</taxon>
        <taxon>Alphaproteobacteria</taxon>
        <taxon>Sphingomonadales</taxon>
        <taxon>Sphingomonadaceae</taxon>
        <taxon>Sphingomicrobium</taxon>
    </lineage>
</organism>
<evidence type="ECO:0000313" key="5">
    <source>
        <dbReference type="EMBL" id="MBW0145238.1"/>
    </source>
</evidence>
<reference evidence="5 6" key="1">
    <citation type="submission" date="2021-07" db="EMBL/GenBank/DDBJ databases">
        <title>The draft genome sequence of Sphingomicrobium sp. B8.</title>
        <authorList>
            <person name="Mu L."/>
        </authorList>
    </citation>
    <scope>NUCLEOTIDE SEQUENCE [LARGE SCALE GENOMIC DNA]</scope>
    <source>
        <strain evidence="5 6">B8</strain>
    </source>
</reference>
<name>A0ABS6V854_9SPHN</name>
<protein>
    <submittedName>
        <fullName evidence="5">Redoxin family protein</fullName>
    </submittedName>
</protein>
<gene>
    <name evidence="5" type="ORF">KTQ36_08010</name>
</gene>
<comment type="caution">
    <text evidence="5">The sequence shown here is derived from an EMBL/GenBank/DDBJ whole genome shotgun (WGS) entry which is preliminary data.</text>
</comment>
<keyword evidence="1" id="KW-0201">Cytochrome c-type biogenesis</keyword>
<accession>A0ABS6V854</accession>
<keyword evidence="3" id="KW-0676">Redox-active center</keyword>
<dbReference type="RefSeq" id="WP_218633161.1">
    <property type="nucleotide sequence ID" value="NZ_JAHVAH010000001.1"/>
</dbReference>
<dbReference type="PANTHER" id="PTHR42852:SF6">
    <property type="entry name" value="THIOL:DISULFIDE INTERCHANGE PROTEIN DSBE"/>
    <property type="match status" value="1"/>
</dbReference>
<keyword evidence="6" id="KW-1185">Reference proteome</keyword>
<sequence length="171" mass="18351">MVKRFLPLIVLLVIVAIAAWRLAVPGEERVRSQLVGQPVPEFALEPMFEDRPGLSSASLEGPRMVNLFGSWCIPCIAEAPLLDALAARGVTIDAIAVRDTPGAVRDFLDRHGDPFAAIGTDPDSAAMIAFGASGVPESFIVDRNGVITYHHQGPIMPADVEVILAEWEAVQ</sequence>
<dbReference type="Pfam" id="PF08534">
    <property type="entry name" value="Redoxin"/>
    <property type="match status" value="1"/>
</dbReference>
<dbReference type="InterPro" id="IPR050553">
    <property type="entry name" value="Thioredoxin_ResA/DsbE_sf"/>
</dbReference>
<keyword evidence="2" id="KW-1015">Disulfide bond</keyword>
<dbReference type="InterPro" id="IPR013740">
    <property type="entry name" value="Redoxin"/>
</dbReference>
<evidence type="ECO:0000259" key="4">
    <source>
        <dbReference type="PROSITE" id="PS51352"/>
    </source>
</evidence>
<proteinExistence type="predicted"/>